<dbReference type="Pfam" id="PF12802">
    <property type="entry name" value="MarR_2"/>
    <property type="match status" value="1"/>
</dbReference>
<dbReference type="InterPro" id="IPR036390">
    <property type="entry name" value="WH_DNA-bd_sf"/>
</dbReference>
<accession>A0A6G9GTC7</accession>
<dbReference type="GO" id="GO:0003677">
    <property type="term" value="F:DNA binding"/>
    <property type="evidence" value="ECO:0007669"/>
    <property type="project" value="UniProtKB-KW"/>
</dbReference>
<sequence>MSRFTGQPRQPEQVAEAASDASELLEVLWGRGQEAAPSGPVSPSQLRALLVMEKYEGANLRTLGEVLGSRPSSLSRLCDRMEAMGLVVRSPSPTSRREVELRLSRRGHQVLDEYRAFRTREVALVLEQMDPSDILMLAKGLTAFRAAATERLGAADGAAEEPARDHVADSA</sequence>
<dbReference type="InterPro" id="IPR039422">
    <property type="entry name" value="MarR/SlyA-like"/>
</dbReference>
<name>A0A6G9GTC7_9ACTN</name>
<gene>
    <name evidence="5" type="ORF">HA039_03745</name>
</gene>
<evidence type="ECO:0000256" key="1">
    <source>
        <dbReference type="ARBA" id="ARBA00023015"/>
    </source>
</evidence>
<dbReference type="SUPFAM" id="SSF46785">
    <property type="entry name" value="Winged helix' DNA-binding domain"/>
    <property type="match status" value="1"/>
</dbReference>
<dbReference type="GO" id="GO:0003700">
    <property type="term" value="F:DNA-binding transcription factor activity"/>
    <property type="evidence" value="ECO:0007669"/>
    <property type="project" value="InterPro"/>
</dbReference>
<dbReference type="PROSITE" id="PS01117">
    <property type="entry name" value="HTH_MARR_1"/>
    <property type="match status" value="1"/>
</dbReference>
<keyword evidence="6" id="KW-1185">Reference proteome</keyword>
<feature type="domain" description="HTH marR-type" evidence="4">
    <location>
        <begin position="11"/>
        <end position="146"/>
    </location>
</feature>
<evidence type="ECO:0000256" key="2">
    <source>
        <dbReference type="ARBA" id="ARBA00023125"/>
    </source>
</evidence>
<organism evidence="5 6">
    <name type="scientific">Streptomyces liangshanensis</name>
    <dbReference type="NCBI Taxonomy" id="2717324"/>
    <lineage>
        <taxon>Bacteria</taxon>
        <taxon>Bacillati</taxon>
        <taxon>Actinomycetota</taxon>
        <taxon>Actinomycetes</taxon>
        <taxon>Kitasatosporales</taxon>
        <taxon>Streptomycetaceae</taxon>
        <taxon>Streptomyces</taxon>
    </lineage>
</organism>
<dbReference type="Gene3D" id="1.10.10.10">
    <property type="entry name" value="Winged helix-like DNA-binding domain superfamily/Winged helix DNA-binding domain"/>
    <property type="match status" value="1"/>
</dbReference>
<protein>
    <submittedName>
        <fullName evidence="5">MarR family transcriptional regulator</fullName>
    </submittedName>
</protein>
<dbReference type="InterPro" id="IPR036388">
    <property type="entry name" value="WH-like_DNA-bd_sf"/>
</dbReference>
<dbReference type="EMBL" id="CP050177">
    <property type="protein sequence ID" value="QIQ01523.1"/>
    <property type="molecule type" value="Genomic_DNA"/>
</dbReference>
<keyword evidence="1" id="KW-0805">Transcription regulation</keyword>
<dbReference type="InterPro" id="IPR023187">
    <property type="entry name" value="Tscrpt_reg_MarR-type_CS"/>
</dbReference>
<evidence type="ECO:0000313" key="6">
    <source>
        <dbReference type="Proteomes" id="UP000501179"/>
    </source>
</evidence>
<dbReference type="Proteomes" id="UP000501179">
    <property type="component" value="Chromosome"/>
</dbReference>
<keyword evidence="3" id="KW-0804">Transcription</keyword>
<reference evidence="5 6" key="1">
    <citation type="submission" date="2020-03" db="EMBL/GenBank/DDBJ databases">
        <title>A novel species.</title>
        <authorList>
            <person name="Gao J."/>
        </authorList>
    </citation>
    <scope>NUCLEOTIDE SEQUENCE [LARGE SCALE GENOMIC DNA]</scope>
    <source>
        <strain evidence="5 6">QMT-12</strain>
    </source>
</reference>
<evidence type="ECO:0000256" key="3">
    <source>
        <dbReference type="ARBA" id="ARBA00023163"/>
    </source>
</evidence>
<dbReference type="GO" id="GO:0006950">
    <property type="term" value="P:response to stress"/>
    <property type="evidence" value="ECO:0007669"/>
    <property type="project" value="TreeGrafter"/>
</dbReference>
<evidence type="ECO:0000259" key="4">
    <source>
        <dbReference type="PROSITE" id="PS50995"/>
    </source>
</evidence>
<dbReference type="PANTHER" id="PTHR33164:SF43">
    <property type="entry name" value="HTH-TYPE TRANSCRIPTIONAL REPRESSOR YETL"/>
    <property type="match status" value="1"/>
</dbReference>
<dbReference type="RefSeq" id="WP_167023707.1">
    <property type="nucleotide sequence ID" value="NZ_CP050177.1"/>
</dbReference>
<dbReference type="SMART" id="SM00347">
    <property type="entry name" value="HTH_MARR"/>
    <property type="match status" value="1"/>
</dbReference>
<dbReference type="PROSITE" id="PS50995">
    <property type="entry name" value="HTH_MARR_2"/>
    <property type="match status" value="1"/>
</dbReference>
<evidence type="ECO:0000313" key="5">
    <source>
        <dbReference type="EMBL" id="QIQ01523.1"/>
    </source>
</evidence>
<dbReference type="AlphaFoldDB" id="A0A6G9GTC7"/>
<dbReference type="InterPro" id="IPR000835">
    <property type="entry name" value="HTH_MarR-typ"/>
</dbReference>
<dbReference type="PANTHER" id="PTHR33164">
    <property type="entry name" value="TRANSCRIPTIONAL REGULATOR, MARR FAMILY"/>
    <property type="match status" value="1"/>
</dbReference>
<proteinExistence type="predicted"/>
<keyword evidence="2" id="KW-0238">DNA-binding</keyword>
<dbReference type="KEGG" id="slia:HA039_03745"/>